<gene>
    <name evidence="3" type="ORF">EHS13_24990</name>
</gene>
<organism evidence="3 4">
    <name type="scientific">Paenibacillus psychroresistens</name>
    <dbReference type="NCBI Taxonomy" id="1778678"/>
    <lineage>
        <taxon>Bacteria</taxon>
        <taxon>Bacillati</taxon>
        <taxon>Bacillota</taxon>
        <taxon>Bacilli</taxon>
        <taxon>Bacillales</taxon>
        <taxon>Paenibacillaceae</taxon>
        <taxon>Paenibacillus</taxon>
    </lineage>
</organism>
<protein>
    <submittedName>
        <fullName evidence="3">Discoidin domain-containing protein</fullName>
    </submittedName>
</protein>
<dbReference type="OrthoDB" id="9761789at2"/>
<dbReference type="Pfam" id="PF00754">
    <property type="entry name" value="F5_F8_type_C"/>
    <property type="match status" value="1"/>
</dbReference>
<name>A0A6B8RNI5_9BACL</name>
<evidence type="ECO:0000313" key="3">
    <source>
        <dbReference type="EMBL" id="QGQ97911.1"/>
    </source>
</evidence>
<feature type="domain" description="F5/8 type C" evidence="2">
    <location>
        <begin position="34"/>
        <end position="191"/>
    </location>
</feature>
<feature type="signal peptide" evidence="1">
    <location>
        <begin position="1"/>
        <end position="33"/>
    </location>
</feature>
<proteinExistence type="predicted"/>
<feature type="chain" id="PRO_5025351473" evidence="1">
    <location>
        <begin position="34"/>
        <end position="780"/>
    </location>
</feature>
<dbReference type="Gene3D" id="2.60.120.260">
    <property type="entry name" value="Galactose-binding domain-like"/>
    <property type="match status" value="1"/>
</dbReference>
<evidence type="ECO:0000313" key="4">
    <source>
        <dbReference type="Proteomes" id="UP000426246"/>
    </source>
</evidence>
<dbReference type="InterPro" id="IPR000421">
    <property type="entry name" value="FA58C"/>
</dbReference>
<accession>A0A6B8RNI5</accession>
<keyword evidence="4" id="KW-1185">Reference proteome</keyword>
<reference evidence="4" key="1">
    <citation type="submission" date="2018-11" db="EMBL/GenBank/DDBJ databases">
        <title>Complete genome sequence of Paenibacillus sp. ML311-T8.</title>
        <authorList>
            <person name="Nam Y.-D."/>
            <person name="Kang J."/>
            <person name="Chung W.-H."/>
            <person name="Park Y.S."/>
        </authorList>
    </citation>
    <scope>NUCLEOTIDE SEQUENCE [LARGE SCALE GENOMIC DNA]</scope>
    <source>
        <strain evidence="4">ML311-T8</strain>
    </source>
</reference>
<dbReference type="EMBL" id="CP034235">
    <property type="protein sequence ID" value="QGQ97911.1"/>
    <property type="molecule type" value="Genomic_DNA"/>
</dbReference>
<sequence length="780" mass="84317">MSIKSTFKRSMIATLLTVSIILSMFSTPSRAHAQDEPNLALNTSRSGYPSASASFTCSCDNVWNAVDGSYLSNRWTSYNSTTSDRIDSITVDFGSAKSFNQVKLYIYNDGGGVQTPASYTIQYWDGSIWRDAVNQLKTPVVPTAALYSTSNPAGILNTVNFDTVTSPQIKVIFTSRSNSRSGVVELEVFLYDQADHNAANSIILAIEDLPAAGSITLSFKSAVEVVRSAYNNLSMSQKNLVTNISKFIELEAAIAWLQPPSDPPVSLAFSDFNQAQGTISGTVTLVQPLNRTYITNYSLFWADNTGAKLPNRSAIATTNAVASPTNVTFSISDLEIPPGALKLIAYANNSSGFNPNGAVVPFIDSYDKIPSSTYSSITGTVQEGGSKNVTVNFIVYNAAHEPLKQFHVENFTLNIPSLNDEHWTGLDNQNYFTNFTNHFDGTYSFVYTGAKYGTTYPFKFFTAHYNPANVEEYISIQDTYDVITPINPIVDKINDIAQNASASSISESDLLSVLDDLGATADLIADNLVAYQSAISSSADSALNTATLIHQMVLDINTAAVVRSAIQALFPVESLELSDKSAVAAARSAYDNLTDTQRDFVTNLTLLNDAEEAIAALEAAQNPVMKNINVLSAFSNAMGDTITLKLSSVLDITYNIPATKFVVIANEVSVPIASADYDPADSSHRTIKLTLAFPALLSSTSVTLSVLSGALKTSNNELNNTTSPKPVITFLNLDLSHDNHIGVEDIVLMIRNPLTQIDVNLDQTFNPEDILILLGQISMQ</sequence>
<dbReference type="KEGG" id="ppsc:EHS13_24990"/>
<dbReference type="RefSeq" id="WP_155703012.1">
    <property type="nucleotide sequence ID" value="NZ_CP034235.1"/>
</dbReference>
<evidence type="ECO:0000256" key="1">
    <source>
        <dbReference type="SAM" id="SignalP"/>
    </source>
</evidence>
<dbReference type="AlphaFoldDB" id="A0A6B8RNI5"/>
<dbReference type="Proteomes" id="UP000426246">
    <property type="component" value="Chromosome"/>
</dbReference>
<dbReference type="InterPro" id="IPR008979">
    <property type="entry name" value="Galactose-bd-like_sf"/>
</dbReference>
<keyword evidence="1" id="KW-0732">Signal</keyword>
<dbReference type="PROSITE" id="PS50022">
    <property type="entry name" value="FA58C_3"/>
    <property type="match status" value="1"/>
</dbReference>
<evidence type="ECO:0000259" key="2">
    <source>
        <dbReference type="PROSITE" id="PS50022"/>
    </source>
</evidence>
<dbReference type="SUPFAM" id="SSF49785">
    <property type="entry name" value="Galactose-binding domain-like"/>
    <property type="match status" value="1"/>
</dbReference>